<evidence type="ECO:0000313" key="6">
    <source>
        <dbReference type="Proteomes" id="UP000095439"/>
    </source>
</evidence>
<evidence type="ECO:0000256" key="3">
    <source>
        <dbReference type="ARBA" id="ARBA00023125"/>
    </source>
</evidence>
<comment type="similarity">
    <text evidence="1">Belongs to the BlaI transcriptional regulatory family.</text>
</comment>
<sequence length="127" mass="14482">MIRNLSQKQLDVMKILWDAGTPLVASDIVKAESSMNINTVQASLRVLLKENLVEIADIVYSGTVLSRSYRPLISRDVYFNAEYKNIIGNSSTSAMIATFIEQEEDISELERIEELIRKRMKELEEAQ</sequence>
<dbReference type="Gene3D" id="1.10.10.10">
    <property type="entry name" value="Winged helix-like DNA-binding domain superfamily/Winged helix DNA-binding domain"/>
    <property type="match status" value="1"/>
</dbReference>
<reference evidence="5 6" key="1">
    <citation type="submission" date="2015-09" db="EMBL/GenBank/DDBJ databases">
        <authorList>
            <consortium name="Pathogen Informatics"/>
        </authorList>
    </citation>
    <scope>NUCLEOTIDE SEQUENCE [LARGE SCALE GENOMIC DNA]</scope>
    <source>
        <strain evidence="5 6">2789STDY5608866</strain>
    </source>
</reference>
<evidence type="ECO:0000313" key="5">
    <source>
        <dbReference type="EMBL" id="CUN82003.1"/>
    </source>
</evidence>
<keyword evidence="2" id="KW-0805">Transcription regulation</keyword>
<dbReference type="InterPro" id="IPR036390">
    <property type="entry name" value="WH_DNA-bd_sf"/>
</dbReference>
<evidence type="ECO:0000256" key="1">
    <source>
        <dbReference type="ARBA" id="ARBA00011046"/>
    </source>
</evidence>
<dbReference type="InterPro" id="IPR005650">
    <property type="entry name" value="BlaI_family"/>
</dbReference>
<dbReference type="Pfam" id="PF03965">
    <property type="entry name" value="Penicillinase_R"/>
    <property type="match status" value="1"/>
</dbReference>
<gene>
    <name evidence="5" type="ORF">ERS852423_01517</name>
</gene>
<name>A0A174A1H5_9FIRM</name>
<accession>A0A174A1H5</accession>
<dbReference type="RefSeq" id="WP_055181525.1">
    <property type="nucleotide sequence ID" value="NZ_CABIWY010000006.1"/>
</dbReference>
<keyword evidence="3" id="KW-0238">DNA-binding</keyword>
<dbReference type="Proteomes" id="UP000095439">
    <property type="component" value="Unassembled WGS sequence"/>
</dbReference>
<organism evidence="5 6">
    <name type="scientific">Dorea longicatena</name>
    <dbReference type="NCBI Taxonomy" id="88431"/>
    <lineage>
        <taxon>Bacteria</taxon>
        <taxon>Bacillati</taxon>
        <taxon>Bacillota</taxon>
        <taxon>Clostridia</taxon>
        <taxon>Lachnospirales</taxon>
        <taxon>Lachnospiraceae</taxon>
        <taxon>Dorea</taxon>
    </lineage>
</organism>
<proteinExistence type="inferred from homology"/>
<evidence type="ECO:0000256" key="2">
    <source>
        <dbReference type="ARBA" id="ARBA00023015"/>
    </source>
</evidence>
<dbReference type="SUPFAM" id="SSF46785">
    <property type="entry name" value="Winged helix' DNA-binding domain"/>
    <property type="match status" value="1"/>
</dbReference>
<dbReference type="GO" id="GO:0045892">
    <property type="term" value="P:negative regulation of DNA-templated transcription"/>
    <property type="evidence" value="ECO:0007669"/>
    <property type="project" value="InterPro"/>
</dbReference>
<dbReference type="AlphaFoldDB" id="A0A174A1H5"/>
<keyword evidence="4" id="KW-0804">Transcription</keyword>
<evidence type="ECO:0000256" key="4">
    <source>
        <dbReference type="ARBA" id="ARBA00023163"/>
    </source>
</evidence>
<dbReference type="EMBL" id="CYYY01000006">
    <property type="protein sequence ID" value="CUN82003.1"/>
    <property type="molecule type" value="Genomic_DNA"/>
</dbReference>
<protein>
    <submittedName>
        <fullName evidence="5">Penicillinase repressor</fullName>
    </submittedName>
</protein>
<dbReference type="InterPro" id="IPR036388">
    <property type="entry name" value="WH-like_DNA-bd_sf"/>
</dbReference>
<dbReference type="GO" id="GO:0003677">
    <property type="term" value="F:DNA binding"/>
    <property type="evidence" value="ECO:0007669"/>
    <property type="project" value="UniProtKB-KW"/>
</dbReference>